<dbReference type="SUPFAM" id="SSF56672">
    <property type="entry name" value="DNA/RNA polymerases"/>
    <property type="match status" value="1"/>
</dbReference>
<proteinExistence type="predicted"/>
<sequence>FLPQNRLDERETRVVQEWMNAEIQLGRAFGPFTDANMAAVGPWRSAPLSVIHTPATTHKAAKDRVVEDLGHPRFQRERPSSSQSRLAQEVPSINSLVPNKLFFCRWFTINEQIELYRSLPRQADVMGVDIKEAFYNISTHPTQRPHLCVRLGENRNYVRASSPFGHKAICAIFGRSVDCSSDIVAVRLPGIQLRAWVDDISSIRPGGPASGITETQFTMTGVEWDLDTMTMTLPEDKRTKYLARATEIIDHPRRKVNRTEMDKLIGCLFRVCQFSPGQRCQLHHLLGFCRRLHAPYVHLHLPSSPLAELKAWQQFLSTTPIRRCFLPPARVTSTLYASDACDAGLGIICGQFAKFWPLPPGWKQIQGYDMGPAEAWAMEALVNAAILLGESDCVLRILGDNQGVLHGWMKGRSASGEVNDCFSRMFSRIASLGIEISATYVDTKSNPADRVSRGDVSGYLPFPFQLQDPWPYIAGVLPRA</sequence>
<dbReference type="EMBL" id="LWDE02001694">
    <property type="protein sequence ID" value="KAE8239552.1"/>
    <property type="molecule type" value="Genomic_DNA"/>
</dbReference>
<dbReference type="AlphaFoldDB" id="A0A8X7MKF1"/>
<accession>A0A8X7MKF1</accession>
<gene>
    <name evidence="1" type="ORF">A4X06_0g8206</name>
</gene>
<reference evidence="1" key="1">
    <citation type="submission" date="2016-04" db="EMBL/GenBank/DDBJ databases">
        <authorList>
            <person name="Nguyen H.D."/>
            <person name="Samba Siva P."/>
            <person name="Cullis J."/>
            <person name="Levesque C.A."/>
            <person name="Hambleton S."/>
        </authorList>
    </citation>
    <scope>NUCLEOTIDE SEQUENCE</scope>
    <source>
        <strain evidence="1">DAOMC 236426</strain>
    </source>
</reference>
<evidence type="ECO:0008006" key="3">
    <source>
        <dbReference type="Google" id="ProtNLM"/>
    </source>
</evidence>
<protein>
    <recommendedName>
        <fullName evidence="3">Reverse transcriptase domain-containing protein</fullName>
    </recommendedName>
</protein>
<organism evidence="1 2">
    <name type="scientific">Tilletia controversa</name>
    <name type="common">dwarf bunt fungus</name>
    <dbReference type="NCBI Taxonomy" id="13291"/>
    <lineage>
        <taxon>Eukaryota</taxon>
        <taxon>Fungi</taxon>
        <taxon>Dikarya</taxon>
        <taxon>Basidiomycota</taxon>
        <taxon>Ustilaginomycotina</taxon>
        <taxon>Exobasidiomycetes</taxon>
        <taxon>Tilletiales</taxon>
        <taxon>Tilletiaceae</taxon>
        <taxon>Tilletia</taxon>
    </lineage>
</organism>
<evidence type="ECO:0000313" key="1">
    <source>
        <dbReference type="EMBL" id="KAE8239552.1"/>
    </source>
</evidence>
<dbReference type="InterPro" id="IPR043502">
    <property type="entry name" value="DNA/RNA_pol_sf"/>
</dbReference>
<dbReference type="InterPro" id="IPR052055">
    <property type="entry name" value="Hepadnavirus_pol/RT"/>
</dbReference>
<comment type="caution">
    <text evidence="1">The sequence shown here is derived from an EMBL/GenBank/DDBJ whole genome shotgun (WGS) entry which is preliminary data.</text>
</comment>
<feature type="non-terminal residue" evidence="1">
    <location>
        <position position="1"/>
    </location>
</feature>
<dbReference type="PANTHER" id="PTHR33050">
    <property type="entry name" value="REVERSE TRANSCRIPTASE DOMAIN-CONTAINING PROTEIN"/>
    <property type="match status" value="1"/>
</dbReference>
<dbReference type="PANTHER" id="PTHR33050:SF7">
    <property type="entry name" value="RIBONUCLEASE H"/>
    <property type="match status" value="1"/>
</dbReference>
<name>A0A8X7MKF1_9BASI</name>
<keyword evidence="2" id="KW-1185">Reference proteome</keyword>
<reference evidence="1" key="2">
    <citation type="journal article" date="2019" name="IMA Fungus">
        <title>Genome sequencing and comparison of five Tilletia species to identify candidate genes for the detection of regulated species infecting wheat.</title>
        <authorList>
            <person name="Nguyen H.D.T."/>
            <person name="Sultana T."/>
            <person name="Kesanakurti P."/>
            <person name="Hambleton S."/>
        </authorList>
    </citation>
    <scope>NUCLEOTIDE SEQUENCE</scope>
    <source>
        <strain evidence="1">DAOMC 236426</strain>
    </source>
</reference>
<dbReference type="Proteomes" id="UP000077684">
    <property type="component" value="Unassembled WGS sequence"/>
</dbReference>
<evidence type="ECO:0000313" key="2">
    <source>
        <dbReference type="Proteomes" id="UP000077684"/>
    </source>
</evidence>